<evidence type="ECO:0000313" key="3">
    <source>
        <dbReference type="Proteomes" id="UP000320806"/>
    </source>
</evidence>
<gene>
    <name evidence="2" type="ORF">FB459_2877</name>
</gene>
<accession>A0A542EJ18</accession>
<evidence type="ECO:0000313" key="2">
    <source>
        <dbReference type="EMBL" id="TQJ15331.1"/>
    </source>
</evidence>
<comment type="caution">
    <text evidence="2">The sequence shown here is derived from an EMBL/GenBank/DDBJ whole genome shotgun (WGS) entry which is preliminary data.</text>
</comment>
<dbReference type="Proteomes" id="UP000320806">
    <property type="component" value="Unassembled WGS sequence"/>
</dbReference>
<name>A0A542EJ18_9MICO</name>
<keyword evidence="3" id="KW-1185">Reference proteome</keyword>
<reference evidence="2 3" key="1">
    <citation type="submission" date="2019-06" db="EMBL/GenBank/DDBJ databases">
        <title>Sequencing the genomes of 1000 actinobacteria strains.</title>
        <authorList>
            <person name="Klenk H.-P."/>
        </authorList>
    </citation>
    <scope>NUCLEOTIDE SEQUENCE [LARGE SCALE GENOMIC DNA]</scope>
    <source>
        <strain evidence="2 3">DSM 19828</strain>
    </source>
</reference>
<dbReference type="AlphaFoldDB" id="A0A542EJ18"/>
<sequence length="79" mass="8615">MNREDYLRQNAQVGTYYQPPPELIEDVDGIPAGFAPSDCDWGYRAGVGVTLAELATVGLTPADVPKLTIINPPKEINRD</sequence>
<evidence type="ECO:0000256" key="1">
    <source>
        <dbReference type="SAM" id="MobiDB-lite"/>
    </source>
</evidence>
<proteinExistence type="predicted"/>
<organism evidence="2 3">
    <name type="scientific">Yimella lutea</name>
    <dbReference type="NCBI Taxonomy" id="587872"/>
    <lineage>
        <taxon>Bacteria</taxon>
        <taxon>Bacillati</taxon>
        <taxon>Actinomycetota</taxon>
        <taxon>Actinomycetes</taxon>
        <taxon>Micrococcales</taxon>
        <taxon>Dermacoccaceae</taxon>
        <taxon>Yimella</taxon>
    </lineage>
</organism>
<protein>
    <submittedName>
        <fullName evidence="2">Uncharacterized protein</fullName>
    </submittedName>
</protein>
<feature type="region of interest" description="Disordered" evidence="1">
    <location>
        <begin position="1"/>
        <end position="20"/>
    </location>
</feature>
<dbReference type="EMBL" id="VFMO01000001">
    <property type="protein sequence ID" value="TQJ15331.1"/>
    <property type="molecule type" value="Genomic_DNA"/>
</dbReference>